<keyword evidence="2" id="KW-1185">Reference proteome</keyword>
<organism evidence="1 2">
    <name type="scientific">Arctium lappa</name>
    <name type="common">Greater burdock</name>
    <name type="synonym">Lappa major</name>
    <dbReference type="NCBI Taxonomy" id="4217"/>
    <lineage>
        <taxon>Eukaryota</taxon>
        <taxon>Viridiplantae</taxon>
        <taxon>Streptophyta</taxon>
        <taxon>Embryophyta</taxon>
        <taxon>Tracheophyta</taxon>
        <taxon>Spermatophyta</taxon>
        <taxon>Magnoliopsida</taxon>
        <taxon>eudicotyledons</taxon>
        <taxon>Gunneridae</taxon>
        <taxon>Pentapetalae</taxon>
        <taxon>asterids</taxon>
        <taxon>campanulids</taxon>
        <taxon>Asterales</taxon>
        <taxon>Asteraceae</taxon>
        <taxon>Carduoideae</taxon>
        <taxon>Cardueae</taxon>
        <taxon>Arctiinae</taxon>
        <taxon>Arctium</taxon>
    </lineage>
</organism>
<dbReference type="Proteomes" id="UP001055879">
    <property type="component" value="Linkage Group LG06"/>
</dbReference>
<gene>
    <name evidence="1" type="ORF">L6452_20636</name>
</gene>
<evidence type="ECO:0000313" key="1">
    <source>
        <dbReference type="EMBL" id="KAI3719732.1"/>
    </source>
</evidence>
<reference evidence="1 2" key="2">
    <citation type="journal article" date="2022" name="Mol. Ecol. Resour.">
        <title>The genomes of chicory, endive, great burdock and yacon provide insights into Asteraceae paleo-polyploidization history and plant inulin production.</title>
        <authorList>
            <person name="Fan W."/>
            <person name="Wang S."/>
            <person name="Wang H."/>
            <person name="Wang A."/>
            <person name="Jiang F."/>
            <person name="Liu H."/>
            <person name="Zhao H."/>
            <person name="Xu D."/>
            <person name="Zhang Y."/>
        </authorList>
    </citation>
    <scope>NUCLEOTIDE SEQUENCE [LARGE SCALE GENOMIC DNA]</scope>
    <source>
        <strain evidence="2">cv. Niubang</strain>
    </source>
</reference>
<dbReference type="EMBL" id="CM042052">
    <property type="protein sequence ID" value="KAI3719732.1"/>
    <property type="molecule type" value="Genomic_DNA"/>
</dbReference>
<accession>A0ACB9BBE7</accession>
<reference evidence="2" key="1">
    <citation type="journal article" date="2022" name="Mol. Ecol. Resour.">
        <title>The genomes of chicory, endive, great burdock and yacon provide insights into Asteraceae palaeo-polyploidization history and plant inulin production.</title>
        <authorList>
            <person name="Fan W."/>
            <person name="Wang S."/>
            <person name="Wang H."/>
            <person name="Wang A."/>
            <person name="Jiang F."/>
            <person name="Liu H."/>
            <person name="Zhao H."/>
            <person name="Xu D."/>
            <person name="Zhang Y."/>
        </authorList>
    </citation>
    <scope>NUCLEOTIDE SEQUENCE [LARGE SCALE GENOMIC DNA]</scope>
    <source>
        <strain evidence="2">cv. Niubang</strain>
    </source>
</reference>
<protein>
    <submittedName>
        <fullName evidence="1">Uncharacterized protein</fullName>
    </submittedName>
</protein>
<sequence length="100" mass="10895">MCLHSAASSSTLLLYSNLLSPGLFSKNVRCSCKSNGGGQCLNRLQVRRRNKKQAEFGGFQDVVDMVKEPATGDVRWSRGGLLSIYSSSFRTKGRADSMSS</sequence>
<comment type="caution">
    <text evidence="1">The sequence shown here is derived from an EMBL/GenBank/DDBJ whole genome shotgun (WGS) entry which is preliminary data.</text>
</comment>
<name>A0ACB9BBE7_ARCLA</name>
<evidence type="ECO:0000313" key="2">
    <source>
        <dbReference type="Proteomes" id="UP001055879"/>
    </source>
</evidence>
<proteinExistence type="predicted"/>